<dbReference type="Proteomes" id="UP000429229">
    <property type="component" value="Unassembled WGS sequence"/>
</dbReference>
<sequence>MIRWLVAILAHVALLASPLAANAMPEDDAAKPRVRAVIVGNTNYDPSATEVIRWVPLIGAYNDAVMVAETLLKEGVARDDITLITEKPKDDKGLTIHQTDLVPDGIGTRAAILGALKKVVDTTRPGDEVLISFSGHGYHQKEMVEGNEPDGADEIFIPLDIGDPLPGDPDKRLPRAITDDEIGAVIDAIRAKGGNVTYLADFCHSGDTMRNAGEPSDMPPAGILFKKKFVEIGNGDFVKDLAVETSKGKPGWGTFVAMMAAPSDTEAKQRNAPAFRPREDRAPHGILTAYSFANLGNPAVVTYRDLATRVGSNISEYEKKAPLPLFDGDLDRPILGGLLKSAGEARDSWLVVKPSRPRDSETMEVDSLEMSAGSFNGVTPGTIIALSSVRQNGEEQVLLYGKVESTTAFTAKLVPASFDDIDASAWQDIRDIDGDRFSREAKLIATIAQRAIDVSFRVARPRLPASPTEAQKAVLRWIDGLTELELGKMGVTFVEPGDEADLLLNFDGRMLAVSEAGTKVTDYGAADIEALYAEDGQAEIGFVLGPSLTRAARFARLRKVLASDDAMGTQADNPSQKVAVRFYLLRSEDNFNADGSCRIPPSAGLAYEKVSPMSRPLGDSGFTDDGGRVFRKCDLLSIEIENTSGEEVYINPVFFTSSGAIYWLPSLRSSSDVRYPPGRKGVAHLQFGKEMDAQRLQDELIVLVSEQGDGTAVSYAKLVQQPVLVASSEAEGKLVAGETPTMTLRSGGASAGGLDAVLNSVLGGADRSGTSGQATATGAVRFEFTVPPADRAGS</sequence>
<proteinExistence type="predicted"/>
<accession>A0A6I4U4P4</accession>
<gene>
    <name evidence="3" type="ORF">GRI68_06855</name>
</gene>
<dbReference type="PANTHER" id="PTHR48104:SF30">
    <property type="entry name" value="METACASPASE-1"/>
    <property type="match status" value="1"/>
</dbReference>
<feature type="chain" id="PRO_5026109827" description="Peptidase C14 caspase domain-containing protein" evidence="1">
    <location>
        <begin position="24"/>
        <end position="794"/>
    </location>
</feature>
<dbReference type="Gene3D" id="3.40.50.1460">
    <property type="match status" value="1"/>
</dbReference>
<dbReference type="InterPro" id="IPR011600">
    <property type="entry name" value="Pept_C14_caspase"/>
</dbReference>
<dbReference type="EMBL" id="WTYR01000001">
    <property type="protein sequence ID" value="MXP09895.1"/>
    <property type="molecule type" value="Genomic_DNA"/>
</dbReference>
<protein>
    <recommendedName>
        <fullName evidence="2">Peptidase C14 caspase domain-containing protein</fullName>
    </recommendedName>
</protein>
<dbReference type="Pfam" id="PF00656">
    <property type="entry name" value="Peptidase_C14"/>
    <property type="match status" value="1"/>
</dbReference>
<evidence type="ECO:0000313" key="4">
    <source>
        <dbReference type="Proteomes" id="UP000429229"/>
    </source>
</evidence>
<feature type="domain" description="Peptidase C14 caspase" evidence="2">
    <location>
        <begin position="35"/>
        <end position="240"/>
    </location>
</feature>
<evidence type="ECO:0000256" key="1">
    <source>
        <dbReference type="SAM" id="SignalP"/>
    </source>
</evidence>
<comment type="caution">
    <text evidence="3">The sequence shown here is derived from an EMBL/GenBank/DDBJ whole genome shotgun (WGS) entry which is preliminary data.</text>
</comment>
<evidence type="ECO:0000259" key="2">
    <source>
        <dbReference type="Pfam" id="PF00656"/>
    </source>
</evidence>
<organism evidence="3 4">
    <name type="scientific">Alteriqipengyuania halimionae</name>
    <dbReference type="NCBI Taxonomy" id="1926630"/>
    <lineage>
        <taxon>Bacteria</taxon>
        <taxon>Pseudomonadati</taxon>
        <taxon>Pseudomonadota</taxon>
        <taxon>Alphaproteobacteria</taxon>
        <taxon>Sphingomonadales</taxon>
        <taxon>Erythrobacteraceae</taxon>
        <taxon>Alteriqipengyuania</taxon>
    </lineage>
</organism>
<dbReference type="GO" id="GO:0004197">
    <property type="term" value="F:cysteine-type endopeptidase activity"/>
    <property type="evidence" value="ECO:0007669"/>
    <property type="project" value="InterPro"/>
</dbReference>
<dbReference type="AlphaFoldDB" id="A0A6I4U4P4"/>
<evidence type="ECO:0000313" key="3">
    <source>
        <dbReference type="EMBL" id="MXP09895.1"/>
    </source>
</evidence>
<dbReference type="GO" id="GO:0006508">
    <property type="term" value="P:proteolysis"/>
    <property type="evidence" value="ECO:0007669"/>
    <property type="project" value="InterPro"/>
</dbReference>
<keyword evidence="4" id="KW-1185">Reference proteome</keyword>
<feature type="signal peptide" evidence="1">
    <location>
        <begin position="1"/>
        <end position="23"/>
    </location>
</feature>
<name>A0A6I4U4P4_9SPHN</name>
<dbReference type="PANTHER" id="PTHR48104">
    <property type="entry name" value="METACASPASE-4"/>
    <property type="match status" value="1"/>
</dbReference>
<keyword evidence="1" id="KW-0732">Signal</keyword>
<dbReference type="GO" id="GO:0005737">
    <property type="term" value="C:cytoplasm"/>
    <property type="evidence" value="ECO:0007669"/>
    <property type="project" value="TreeGrafter"/>
</dbReference>
<dbReference type="RefSeq" id="WP_160616556.1">
    <property type="nucleotide sequence ID" value="NZ_WTYR01000001.1"/>
</dbReference>
<reference evidence="3 4" key="1">
    <citation type="submission" date="2019-12" db="EMBL/GenBank/DDBJ databases">
        <title>Genomic-based taxomic classification of the family Erythrobacteraceae.</title>
        <authorList>
            <person name="Xu L."/>
        </authorList>
    </citation>
    <scope>NUCLEOTIDE SEQUENCE [LARGE SCALE GENOMIC DNA]</scope>
    <source>
        <strain evidence="3 4">LMG 29519</strain>
    </source>
</reference>
<dbReference type="OrthoDB" id="5489622at2"/>
<dbReference type="InterPro" id="IPR050452">
    <property type="entry name" value="Metacaspase"/>
</dbReference>